<proteinExistence type="predicted"/>
<comment type="caution">
    <text evidence="1">The sequence shown here is derived from an EMBL/GenBank/DDBJ whole genome shotgun (WGS) entry which is preliminary data.</text>
</comment>
<dbReference type="Proteomes" id="UP000247498">
    <property type="component" value="Unassembled WGS sequence"/>
</dbReference>
<dbReference type="AlphaFoldDB" id="A0A2V0PPQ0"/>
<evidence type="ECO:0000313" key="1">
    <source>
        <dbReference type="EMBL" id="GBG00154.1"/>
    </source>
</evidence>
<evidence type="ECO:0000313" key="2">
    <source>
        <dbReference type="Proteomes" id="UP000247498"/>
    </source>
</evidence>
<gene>
    <name evidence="1" type="ORF">Rsub_12973</name>
</gene>
<name>A0A2V0PPQ0_9CHLO</name>
<accession>A0A2V0PPQ0</accession>
<protein>
    <submittedName>
        <fullName evidence="1">Uncharacterized protein</fullName>
    </submittedName>
</protein>
<sequence length="89" mass="9041">MSAPASCFLNADTPACRKCKKQCRKCPAPGETDDVTAYYPCAGCVHCADCCDPWYVACRLCGGCKVCDGCSSGGGDEGGDGGGDEAGDK</sequence>
<organism evidence="1 2">
    <name type="scientific">Raphidocelis subcapitata</name>
    <dbReference type="NCBI Taxonomy" id="307507"/>
    <lineage>
        <taxon>Eukaryota</taxon>
        <taxon>Viridiplantae</taxon>
        <taxon>Chlorophyta</taxon>
        <taxon>core chlorophytes</taxon>
        <taxon>Chlorophyceae</taxon>
        <taxon>CS clade</taxon>
        <taxon>Sphaeropleales</taxon>
        <taxon>Selenastraceae</taxon>
        <taxon>Raphidocelis</taxon>
    </lineage>
</organism>
<dbReference type="EMBL" id="BDRX01000196">
    <property type="protein sequence ID" value="GBG00154.1"/>
    <property type="molecule type" value="Genomic_DNA"/>
</dbReference>
<reference evidence="1 2" key="1">
    <citation type="journal article" date="2018" name="Sci. Rep.">
        <title>Raphidocelis subcapitata (=Pseudokirchneriella subcapitata) provides an insight into genome evolution and environmental adaptations in the Sphaeropleales.</title>
        <authorList>
            <person name="Suzuki S."/>
            <person name="Yamaguchi H."/>
            <person name="Nakajima N."/>
            <person name="Kawachi M."/>
        </authorList>
    </citation>
    <scope>NUCLEOTIDE SEQUENCE [LARGE SCALE GENOMIC DNA]</scope>
    <source>
        <strain evidence="1 2">NIES-35</strain>
    </source>
</reference>
<keyword evidence="2" id="KW-1185">Reference proteome</keyword>
<dbReference type="InParanoid" id="A0A2V0PPQ0"/>